<dbReference type="KEGG" id="bca:BCE_2555"/>
<dbReference type="AlphaFoldDB" id="Q737U1"/>
<proteinExistence type="predicted"/>
<dbReference type="Proteomes" id="UP000002527">
    <property type="component" value="Chromosome"/>
</dbReference>
<accession>Q737U1</accession>
<evidence type="ECO:0008006" key="3">
    <source>
        <dbReference type="Google" id="ProtNLM"/>
    </source>
</evidence>
<organism evidence="1 2">
    <name type="scientific">Bacillus cereus (strain ATCC 10987 / NRS 248)</name>
    <dbReference type="NCBI Taxonomy" id="222523"/>
    <lineage>
        <taxon>Bacteria</taxon>
        <taxon>Bacillati</taxon>
        <taxon>Bacillota</taxon>
        <taxon>Bacilli</taxon>
        <taxon>Bacillales</taxon>
        <taxon>Bacillaceae</taxon>
        <taxon>Bacillus</taxon>
        <taxon>Bacillus cereus group</taxon>
    </lineage>
</organism>
<name>Q737U1_BACC1</name>
<gene>
    <name evidence="1" type="ordered locus">BCE_2555</name>
</gene>
<protein>
    <recommendedName>
        <fullName evidence="3">Transposase</fullName>
    </recommendedName>
</protein>
<evidence type="ECO:0000313" key="1">
    <source>
        <dbReference type="EMBL" id="AAS41471.1"/>
    </source>
</evidence>
<dbReference type="EMBL" id="AE017194">
    <property type="protein sequence ID" value="AAS41471.1"/>
    <property type="molecule type" value="Genomic_DNA"/>
</dbReference>
<dbReference type="HOGENOM" id="CLU_3095246_0_0_9"/>
<sequence>MRFWVLDLIIVKRSVHVNRMIVGMFSKSVKKNMKSKIKNAIVAVYKELEMS</sequence>
<reference evidence="1 2" key="1">
    <citation type="journal article" date="2004" name="Nucleic Acids Res.">
        <title>The genome sequence of Bacillus cereus ATCC 10987 reveals metabolic adaptations and a large plasmid related to Bacillus anthracis pXO1.</title>
        <authorList>
            <person name="Rasko D.A."/>
            <person name="Ravel J."/>
            <person name="Okstad O.A."/>
            <person name="Helgason E."/>
            <person name="Cer R.Z."/>
            <person name="Jiang L."/>
            <person name="Shores K.A."/>
            <person name="Fouts D.E."/>
            <person name="Tourasse N.J."/>
            <person name="Angiuoli S.V."/>
            <person name="Kolonay J."/>
            <person name="Nelson W.C."/>
            <person name="Kolsto A.-B."/>
            <person name="Fraser C.M."/>
            <person name="Read T.D."/>
        </authorList>
    </citation>
    <scope>NUCLEOTIDE SEQUENCE [LARGE SCALE GENOMIC DNA]</scope>
    <source>
        <strain evidence="2">ATCC 10987 / NRS 248</strain>
    </source>
</reference>
<evidence type="ECO:0000313" key="2">
    <source>
        <dbReference type="Proteomes" id="UP000002527"/>
    </source>
</evidence>